<dbReference type="NCBIfam" id="NF045942">
    <property type="entry name" value="PolPhglucPhase"/>
    <property type="match status" value="1"/>
</dbReference>
<feature type="compositionally biased region" description="Polar residues" evidence="2">
    <location>
        <begin position="1"/>
        <end position="19"/>
    </location>
</feature>
<dbReference type="Proteomes" id="UP000186292">
    <property type="component" value="Unassembled WGS sequence"/>
</dbReference>
<dbReference type="CDD" id="cd24058">
    <property type="entry name" value="ASKHA_NBD_ROK_PPGK"/>
    <property type="match status" value="1"/>
</dbReference>
<organism evidence="3 4">
    <name type="scientific">Corynebacterium appendicis CIP 107643</name>
    <dbReference type="NCBI Taxonomy" id="1161099"/>
    <lineage>
        <taxon>Bacteria</taxon>
        <taxon>Bacillati</taxon>
        <taxon>Actinomycetota</taxon>
        <taxon>Actinomycetes</taxon>
        <taxon>Mycobacteriales</taxon>
        <taxon>Corynebacteriaceae</taxon>
        <taxon>Corynebacterium</taxon>
    </lineage>
</organism>
<dbReference type="Gene3D" id="3.30.420.40">
    <property type="match status" value="2"/>
</dbReference>
<evidence type="ECO:0000256" key="2">
    <source>
        <dbReference type="SAM" id="MobiDB-lite"/>
    </source>
</evidence>
<dbReference type="InterPro" id="IPR000600">
    <property type="entry name" value="ROK"/>
</dbReference>
<gene>
    <name evidence="3" type="ORF">SAMN05444817_103280</name>
</gene>
<accession>A0A1N7J3Q2</accession>
<dbReference type="STRING" id="1161099.SAMN05444817_103280"/>
<comment type="similarity">
    <text evidence="1">Belongs to the ROK (NagC/XylR) family.</text>
</comment>
<evidence type="ECO:0000313" key="4">
    <source>
        <dbReference type="Proteomes" id="UP000186292"/>
    </source>
</evidence>
<dbReference type="PANTHER" id="PTHR18964">
    <property type="entry name" value="ROK (REPRESSOR, ORF, KINASE) FAMILY"/>
    <property type="match status" value="1"/>
</dbReference>
<proteinExistence type="inferred from homology"/>
<keyword evidence="4" id="KW-1185">Reference proteome</keyword>
<name>A0A1N7J3Q2_9CORY</name>
<dbReference type="PANTHER" id="PTHR18964:SF146">
    <property type="entry name" value="POLYPHOSPHATE GLUCOKINASE"/>
    <property type="match status" value="1"/>
</dbReference>
<dbReference type="OrthoDB" id="849313at2"/>
<reference evidence="4" key="1">
    <citation type="submission" date="2017-01" db="EMBL/GenBank/DDBJ databases">
        <authorList>
            <person name="Varghese N."/>
            <person name="Submissions S."/>
        </authorList>
    </citation>
    <scope>NUCLEOTIDE SEQUENCE [LARGE SCALE GENOMIC DNA]</scope>
    <source>
        <strain evidence="4">DSM 44531</strain>
    </source>
</reference>
<dbReference type="GO" id="GO:0016301">
    <property type="term" value="F:kinase activity"/>
    <property type="evidence" value="ECO:0007669"/>
    <property type="project" value="UniProtKB-KW"/>
</dbReference>
<dbReference type="AlphaFoldDB" id="A0A1N7J3Q2"/>
<dbReference type="RefSeq" id="WP_084560528.1">
    <property type="nucleotide sequence ID" value="NZ_CP046976.1"/>
</dbReference>
<feature type="region of interest" description="Disordered" evidence="2">
    <location>
        <begin position="1"/>
        <end position="20"/>
    </location>
</feature>
<protein>
    <submittedName>
        <fullName evidence="3">Polyphosphate glucokinase</fullName>
    </submittedName>
</protein>
<sequence length="269" mass="28451">MNTGATGTNENQAHAAQESTETRCCGIDIGGSGVKGAIVDMNTGEFVGDRIKIQTPQPATPDAVAETAAEIVRQLGWDGAVGICLPSVVTDQIALTAANIDDSWIGTNVHELFTRHLPAREIAVLNDADAAGLAEVAFGDDVVRTGAVMFLTFGTGIGSALLMNGELFPNTELGHMIVGDEEAEHQASSAVRDREELSYKKWAKRVDRVLSEYARLFNPVAFVVGGGISRKADKWVPLLTIDTPVIPATLRNRAGIIGAAMAVHKHVAP</sequence>
<dbReference type="Pfam" id="PF00480">
    <property type="entry name" value="ROK"/>
    <property type="match status" value="1"/>
</dbReference>
<keyword evidence="3" id="KW-0808">Transferase</keyword>
<dbReference type="SUPFAM" id="SSF53067">
    <property type="entry name" value="Actin-like ATPase domain"/>
    <property type="match status" value="1"/>
</dbReference>
<dbReference type="InterPro" id="IPR043129">
    <property type="entry name" value="ATPase_NBD"/>
</dbReference>
<evidence type="ECO:0000256" key="1">
    <source>
        <dbReference type="ARBA" id="ARBA00006479"/>
    </source>
</evidence>
<dbReference type="EMBL" id="FTOF01000003">
    <property type="protein sequence ID" value="SIS43983.1"/>
    <property type="molecule type" value="Genomic_DNA"/>
</dbReference>
<evidence type="ECO:0000313" key="3">
    <source>
        <dbReference type="EMBL" id="SIS43983.1"/>
    </source>
</evidence>
<keyword evidence="3" id="KW-0418">Kinase</keyword>